<organism evidence="1 2">
    <name type="scientific">Leptotrichia wadei</name>
    <dbReference type="NCBI Taxonomy" id="157687"/>
    <lineage>
        <taxon>Bacteria</taxon>
        <taxon>Fusobacteriati</taxon>
        <taxon>Fusobacteriota</taxon>
        <taxon>Fusobacteriia</taxon>
        <taxon>Fusobacteriales</taxon>
        <taxon>Leptotrichiaceae</taxon>
        <taxon>Leptotrichia</taxon>
    </lineage>
</organism>
<reference evidence="1 2" key="1">
    <citation type="submission" date="2019-07" db="EMBL/GenBank/DDBJ databases">
        <title>Complete Genome Sequence of Leptotrichia wadei Strain JMUB3936.</title>
        <authorList>
            <person name="Watanabe S."/>
            <person name="Cui L."/>
        </authorList>
    </citation>
    <scope>NUCLEOTIDE SEQUENCE [LARGE SCALE GENOMIC DNA]</scope>
    <source>
        <strain evidence="1 2">JMUB3936</strain>
    </source>
</reference>
<accession>A0A510KSB7</accession>
<evidence type="ECO:0000313" key="2">
    <source>
        <dbReference type="Proteomes" id="UP000321944"/>
    </source>
</evidence>
<dbReference type="EMBL" id="AP019841">
    <property type="protein sequence ID" value="BBM54640.1"/>
    <property type="molecule type" value="Genomic_DNA"/>
</dbReference>
<dbReference type="RefSeq" id="WP_147003425.1">
    <property type="nucleotide sequence ID" value="NZ_AP019841.1"/>
</dbReference>
<dbReference type="OrthoDB" id="9995684at2"/>
<evidence type="ECO:0000313" key="1">
    <source>
        <dbReference type="EMBL" id="BBM54640.1"/>
    </source>
</evidence>
<sequence>MQTGVGAKTFALAESTKSLFENSDEGIMLIKKAKSIAGEPGIQMYGFAKEMVESIETAGFISKGIFEADMFLKNKRLDKKIIQNNIKLKNLERIENKTFKDAIVQIEKYKTNKK</sequence>
<dbReference type="AlphaFoldDB" id="A0A510KSB7"/>
<gene>
    <name evidence="1" type="ORF">JMUB3936_0924</name>
</gene>
<proteinExistence type="predicted"/>
<name>A0A510KSB7_9FUSO</name>
<dbReference type="Proteomes" id="UP000321944">
    <property type="component" value="Chromosome"/>
</dbReference>
<protein>
    <submittedName>
        <fullName evidence="1">Uncharacterized protein</fullName>
    </submittedName>
</protein>